<sequence>MVAKAGSELGSEQILWTISVSLAPKTPYPNRRSWALDVRFMLNNGKDKKAWFKIPEDLIRRNADMTAFPNCVPSLIEKIRESSDTTRVGEAKLMTLLSKLRAMDLPRLKKIGRKRTNGKGRGRHLLIEESPGRLPKPVLPIAKHPLGRGDVEFGDEIVPVLDFSQRITVKLWPATEMSKRN</sequence>
<evidence type="ECO:0000313" key="1">
    <source>
        <dbReference type="EMBL" id="ULT80096.1"/>
    </source>
</evidence>
<protein>
    <submittedName>
        <fullName evidence="1">Uncharacterized protein</fullName>
    </submittedName>
</protein>
<reference evidence="1 2" key="1">
    <citation type="submission" date="2022-05" db="EMBL/GenBank/DDBJ databases">
        <title>Chromosome-level reference genomes for two strains of Caenorhabditis briggsae: an improved platform for comparative genomics.</title>
        <authorList>
            <person name="Stevens L."/>
            <person name="Andersen E.C."/>
        </authorList>
    </citation>
    <scope>NUCLEOTIDE SEQUENCE [LARGE SCALE GENOMIC DNA]</scope>
    <source>
        <strain evidence="1">QX1410_ONT</strain>
        <tissue evidence="1">Whole-organism</tissue>
    </source>
</reference>
<evidence type="ECO:0000313" key="2">
    <source>
        <dbReference type="Proteomes" id="UP000827892"/>
    </source>
</evidence>
<dbReference type="AlphaFoldDB" id="A0AAE9CTA6"/>
<proteinExistence type="predicted"/>
<dbReference type="EMBL" id="CP090896">
    <property type="protein sequence ID" value="ULT80096.1"/>
    <property type="molecule type" value="Genomic_DNA"/>
</dbReference>
<accession>A0AAE9CTA6</accession>
<dbReference type="Proteomes" id="UP000827892">
    <property type="component" value="Chromosome X"/>
</dbReference>
<name>A0AAE9CTA6_CAEBR</name>
<organism evidence="1 2">
    <name type="scientific">Caenorhabditis briggsae</name>
    <dbReference type="NCBI Taxonomy" id="6238"/>
    <lineage>
        <taxon>Eukaryota</taxon>
        <taxon>Metazoa</taxon>
        <taxon>Ecdysozoa</taxon>
        <taxon>Nematoda</taxon>
        <taxon>Chromadorea</taxon>
        <taxon>Rhabditida</taxon>
        <taxon>Rhabditina</taxon>
        <taxon>Rhabditomorpha</taxon>
        <taxon>Rhabditoidea</taxon>
        <taxon>Rhabditidae</taxon>
        <taxon>Peloderinae</taxon>
        <taxon>Caenorhabditis</taxon>
    </lineage>
</organism>
<gene>
    <name evidence="1" type="ORF">L3Y34_010585</name>
</gene>